<dbReference type="GO" id="GO:0006508">
    <property type="term" value="P:proteolysis"/>
    <property type="evidence" value="ECO:0007669"/>
    <property type="project" value="UniProtKB-KW"/>
</dbReference>
<dbReference type="PROSITE" id="PS00134">
    <property type="entry name" value="TRYPSIN_HIS"/>
    <property type="match status" value="1"/>
</dbReference>
<dbReference type="PROSITE" id="PS50240">
    <property type="entry name" value="TRYPSIN_DOM"/>
    <property type="match status" value="1"/>
</dbReference>
<protein>
    <recommendedName>
        <fullName evidence="11">Peptidase S1 domain-containing protein</fullName>
    </recommendedName>
</protein>
<evidence type="ECO:0000256" key="7">
    <source>
        <dbReference type="ARBA" id="ARBA00023145"/>
    </source>
</evidence>
<dbReference type="PRINTS" id="PR00722">
    <property type="entry name" value="CHYMOTRYPSIN"/>
</dbReference>
<evidence type="ECO:0000259" key="11">
    <source>
        <dbReference type="PROSITE" id="PS50240"/>
    </source>
</evidence>
<feature type="domain" description="Peptidase S1" evidence="11">
    <location>
        <begin position="28"/>
        <end position="259"/>
    </location>
</feature>
<dbReference type="InterPro" id="IPR018114">
    <property type="entry name" value="TRYPSIN_HIS"/>
</dbReference>
<dbReference type="VEuPathDB" id="VectorBase:BGLB037368"/>
<dbReference type="OrthoDB" id="6052809at2759"/>
<keyword evidence="5 9" id="KW-0378">Hydrolase</keyword>
<dbReference type="Gene3D" id="2.40.10.10">
    <property type="entry name" value="Trypsin-like serine proteases"/>
    <property type="match status" value="1"/>
</dbReference>
<evidence type="ECO:0000256" key="1">
    <source>
        <dbReference type="ARBA" id="ARBA00004613"/>
    </source>
</evidence>
<evidence type="ECO:0000313" key="13">
    <source>
        <dbReference type="Proteomes" id="UP000076420"/>
    </source>
</evidence>
<keyword evidence="3 9" id="KW-0645">Protease</keyword>
<evidence type="ECO:0000256" key="8">
    <source>
        <dbReference type="ARBA" id="ARBA00023157"/>
    </source>
</evidence>
<dbReference type="SUPFAM" id="SSF50494">
    <property type="entry name" value="Trypsin-like serine proteases"/>
    <property type="match status" value="1"/>
</dbReference>
<dbReference type="GO" id="GO:0005576">
    <property type="term" value="C:extracellular region"/>
    <property type="evidence" value="ECO:0007669"/>
    <property type="project" value="UniProtKB-SubCell"/>
</dbReference>
<evidence type="ECO:0000256" key="5">
    <source>
        <dbReference type="ARBA" id="ARBA00022801"/>
    </source>
</evidence>
<reference evidence="12" key="1">
    <citation type="submission" date="2020-05" db="UniProtKB">
        <authorList>
            <consortium name="EnsemblMetazoa"/>
        </authorList>
    </citation>
    <scope>IDENTIFICATION</scope>
    <source>
        <strain evidence="12">BB02</strain>
    </source>
</reference>
<accession>A0A2C9M1A4</accession>
<dbReference type="GO" id="GO:0004252">
    <property type="term" value="F:serine-type endopeptidase activity"/>
    <property type="evidence" value="ECO:0007669"/>
    <property type="project" value="InterPro"/>
</dbReference>
<dbReference type="CDD" id="cd00190">
    <property type="entry name" value="Tryp_SPc"/>
    <property type="match status" value="1"/>
</dbReference>
<dbReference type="PANTHER" id="PTHR24252:SF7">
    <property type="entry name" value="HYALIN"/>
    <property type="match status" value="1"/>
</dbReference>
<keyword evidence="7" id="KW-0865">Zymogen</keyword>
<feature type="chain" id="PRO_5012428993" description="Peptidase S1 domain-containing protein" evidence="10">
    <location>
        <begin position="20"/>
        <end position="260"/>
    </location>
</feature>
<comment type="subcellular location">
    <subcellularLocation>
        <location evidence="1">Secreted</location>
    </subcellularLocation>
</comment>
<evidence type="ECO:0000313" key="12">
    <source>
        <dbReference type="EnsemblMetazoa" id="BGLB037368-PA"/>
    </source>
</evidence>
<dbReference type="InterPro" id="IPR043504">
    <property type="entry name" value="Peptidase_S1_PA_chymotrypsin"/>
</dbReference>
<dbReference type="AlphaFoldDB" id="A0A2C9M1A4"/>
<evidence type="ECO:0000256" key="3">
    <source>
        <dbReference type="ARBA" id="ARBA00022670"/>
    </source>
</evidence>
<dbReference type="FunFam" id="2.40.10.10:FF:000146">
    <property type="entry name" value="Serine protease 53"/>
    <property type="match status" value="1"/>
</dbReference>
<keyword evidence="4 10" id="KW-0732">Signal</keyword>
<keyword evidence="8" id="KW-1015">Disulfide bond</keyword>
<dbReference type="STRING" id="6526.A0A2C9M1A4"/>
<sequence length="260" mass="28205">MKMLLKLFLCLLGVGLCASQKVNIESRIINGNDAKKCEFPWMAFIHSRVREIGCGGSIIDSTHILTAAHCVLYPNKTSEPSANLDVYVGASALEDAKKLQVKTVTPHEKYSFKTNENDVAILTLASPITFNDCTKQIPLANATTKLTSTDCTIMGWGATTDSEKDPGTDDLKYATVLILNDKVCQQYYGYTLPSSIFCARGKGGSDACYGDSGGPLVCKESSGKYFVYGVVSSGYECDSIAGFYMKVSSFIPWIQSKISN</sequence>
<dbReference type="InterPro" id="IPR001314">
    <property type="entry name" value="Peptidase_S1A"/>
</dbReference>
<evidence type="ECO:0000256" key="10">
    <source>
        <dbReference type="SAM" id="SignalP"/>
    </source>
</evidence>
<keyword evidence="6 9" id="KW-0720">Serine protease</keyword>
<evidence type="ECO:0000256" key="2">
    <source>
        <dbReference type="ARBA" id="ARBA00022525"/>
    </source>
</evidence>
<dbReference type="PROSITE" id="PS00135">
    <property type="entry name" value="TRYPSIN_SER"/>
    <property type="match status" value="1"/>
</dbReference>
<evidence type="ECO:0000256" key="9">
    <source>
        <dbReference type="RuleBase" id="RU363034"/>
    </source>
</evidence>
<evidence type="ECO:0000256" key="4">
    <source>
        <dbReference type="ARBA" id="ARBA00022729"/>
    </source>
</evidence>
<dbReference type="InterPro" id="IPR033116">
    <property type="entry name" value="TRYPSIN_SER"/>
</dbReference>
<dbReference type="EnsemblMetazoa" id="BGLB037368-RA">
    <property type="protein sequence ID" value="BGLB037368-PA"/>
    <property type="gene ID" value="BGLB037368"/>
</dbReference>
<keyword evidence="2" id="KW-0964">Secreted</keyword>
<dbReference type="VEuPathDB" id="VectorBase:BGLAX_049250"/>
<dbReference type="Proteomes" id="UP000076420">
    <property type="component" value="Unassembled WGS sequence"/>
</dbReference>
<name>A0A2C9M1A4_BIOGL</name>
<feature type="signal peptide" evidence="10">
    <location>
        <begin position="1"/>
        <end position="19"/>
    </location>
</feature>
<dbReference type="SMART" id="SM00020">
    <property type="entry name" value="Tryp_SPc"/>
    <property type="match status" value="1"/>
</dbReference>
<dbReference type="InterPro" id="IPR001254">
    <property type="entry name" value="Trypsin_dom"/>
</dbReference>
<dbReference type="KEGG" id="bgt:106067956"/>
<evidence type="ECO:0000256" key="6">
    <source>
        <dbReference type="ARBA" id="ARBA00022825"/>
    </source>
</evidence>
<dbReference type="InterPro" id="IPR009003">
    <property type="entry name" value="Peptidase_S1_PA"/>
</dbReference>
<dbReference type="PANTHER" id="PTHR24252">
    <property type="entry name" value="ACROSIN-RELATED"/>
    <property type="match status" value="1"/>
</dbReference>
<dbReference type="Pfam" id="PF00089">
    <property type="entry name" value="Trypsin"/>
    <property type="match status" value="1"/>
</dbReference>
<proteinExistence type="predicted"/>
<organism evidence="12 13">
    <name type="scientific">Biomphalaria glabrata</name>
    <name type="common">Bloodfluke planorb</name>
    <name type="synonym">Freshwater snail</name>
    <dbReference type="NCBI Taxonomy" id="6526"/>
    <lineage>
        <taxon>Eukaryota</taxon>
        <taxon>Metazoa</taxon>
        <taxon>Spiralia</taxon>
        <taxon>Lophotrochozoa</taxon>
        <taxon>Mollusca</taxon>
        <taxon>Gastropoda</taxon>
        <taxon>Heterobranchia</taxon>
        <taxon>Euthyneura</taxon>
        <taxon>Panpulmonata</taxon>
        <taxon>Hygrophila</taxon>
        <taxon>Lymnaeoidea</taxon>
        <taxon>Planorbidae</taxon>
        <taxon>Biomphalaria</taxon>
    </lineage>
</organism>
<gene>
    <name evidence="12" type="primary">106067956</name>
</gene>